<proteinExistence type="predicted"/>
<sequence>MAEQSMEVDTAHLHAGADRCSDAAQTALTAAGKLAGKEPAAGMFGDFAEAHEFHQAVSAAHRAHVEQLHGHHRALTGIGDKSRSAAYEFTARDASSADSLRAAEAGFDTL</sequence>
<name>A0A2G5PMV8_MYCCE</name>
<dbReference type="InterPro" id="IPR022534">
    <property type="entry name" value="DUF2563"/>
</dbReference>
<dbReference type="OrthoDB" id="4750359at2"/>
<dbReference type="Proteomes" id="UP000230971">
    <property type="component" value="Unassembled WGS sequence"/>
</dbReference>
<protein>
    <submittedName>
        <fullName evidence="1">DUF2563 domain-containing protein</fullName>
    </submittedName>
</protein>
<evidence type="ECO:0000313" key="1">
    <source>
        <dbReference type="EMBL" id="PIB79560.1"/>
    </source>
</evidence>
<organism evidence="1 2">
    <name type="scientific">Mycobacterium celatum</name>
    <dbReference type="NCBI Taxonomy" id="28045"/>
    <lineage>
        <taxon>Bacteria</taxon>
        <taxon>Bacillati</taxon>
        <taxon>Actinomycetota</taxon>
        <taxon>Actinomycetes</taxon>
        <taxon>Mycobacteriales</taxon>
        <taxon>Mycobacteriaceae</taxon>
        <taxon>Mycobacterium</taxon>
    </lineage>
</organism>
<dbReference type="Pfam" id="PF10817">
    <property type="entry name" value="DUF2563"/>
    <property type="match status" value="1"/>
</dbReference>
<gene>
    <name evidence="1" type="ORF">CQY23_08305</name>
</gene>
<reference evidence="1 2" key="1">
    <citation type="journal article" date="2017" name="Infect. Genet. Evol.">
        <title>The new phylogeny of the genus Mycobacterium: The old and the news.</title>
        <authorList>
            <person name="Tortoli E."/>
            <person name="Fedrizzi T."/>
            <person name="Meehan C.J."/>
            <person name="Trovato A."/>
            <person name="Grottola A."/>
            <person name="Giacobazzi E."/>
            <person name="Serpini G.F."/>
            <person name="Tagliazucchi S."/>
            <person name="Fabio A."/>
            <person name="Bettua C."/>
            <person name="Bertorelli R."/>
            <person name="Frascaro F."/>
            <person name="De Sanctis V."/>
            <person name="Pecorari M."/>
            <person name="Jousson O."/>
            <person name="Segata N."/>
            <person name="Cirillo D.M."/>
        </authorList>
    </citation>
    <scope>NUCLEOTIDE SEQUENCE [LARGE SCALE GENOMIC DNA]</scope>
    <source>
        <strain evidence="1 2">NCTC 12882</strain>
    </source>
</reference>
<dbReference type="EMBL" id="PDKV01000007">
    <property type="protein sequence ID" value="PIB79560.1"/>
    <property type="molecule type" value="Genomic_DNA"/>
</dbReference>
<dbReference type="AlphaFoldDB" id="A0A2G5PMV8"/>
<evidence type="ECO:0000313" key="2">
    <source>
        <dbReference type="Proteomes" id="UP000230971"/>
    </source>
</evidence>
<accession>A0A2G5PMV8</accession>
<dbReference type="RefSeq" id="WP_084707168.1">
    <property type="nucleotide sequence ID" value="NZ_BBUN01000221.1"/>
</dbReference>
<comment type="caution">
    <text evidence="1">The sequence shown here is derived from an EMBL/GenBank/DDBJ whole genome shotgun (WGS) entry which is preliminary data.</text>
</comment>